<evidence type="ECO:0000313" key="1">
    <source>
        <dbReference type="EMBL" id="MBW0519826.1"/>
    </source>
</evidence>
<dbReference type="EMBL" id="AVOT02027671">
    <property type="protein sequence ID" value="MBW0519826.1"/>
    <property type="molecule type" value="Genomic_DNA"/>
</dbReference>
<dbReference type="AlphaFoldDB" id="A0A9Q3ECE0"/>
<reference evidence="1" key="1">
    <citation type="submission" date="2021-03" db="EMBL/GenBank/DDBJ databases">
        <title>Draft genome sequence of rust myrtle Austropuccinia psidii MF-1, a brazilian biotype.</title>
        <authorList>
            <person name="Quecine M.C."/>
            <person name="Pachon D.M.R."/>
            <person name="Bonatelli M.L."/>
            <person name="Correr F.H."/>
            <person name="Franceschini L.M."/>
            <person name="Leite T.F."/>
            <person name="Margarido G.R.A."/>
            <person name="Almeida C.A."/>
            <person name="Ferrarezi J.A."/>
            <person name="Labate C.A."/>
        </authorList>
    </citation>
    <scope>NUCLEOTIDE SEQUENCE</scope>
    <source>
        <strain evidence="1">MF-1</strain>
    </source>
</reference>
<accession>A0A9Q3ECE0</accession>
<dbReference type="Proteomes" id="UP000765509">
    <property type="component" value="Unassembled WGS sequence"/>
</dbReference>
<comment type="caution">
    <text evidence="1">The sequence shown here is derived from an EMBL/GenBank/DDBJ whole genome shotgun (WGS) entry which is preliminary data.</text>
</comment>
<protein>
    <submittedName>
        <fullName evidence="1">Uncharacterized protein</fullName>
    </submittedName>
</protein>
<keyword evidence="2" id="KW-1185">Reference proteome</keyword>
<name>A0A9Q3ECE0_9BASI</name>
<evidence type="ECO:0000313" key="2">
    <source>
        <dbReference type="Proteomes" id="UP000765509"/>
    </source>
</evidence>
<gene>
    <name evidence="1" type="ORF">O181_059541</name>
</gene>
<organism evidence="1 2">
    <name type="scientific">Austropuccinia psidii MF-1</name>
    <dbReference type="NCBI Taxonomy" id="1389203"/>
    <lineage>
        <taxon>Eukaryota</taxon>
        <taxon>Fungi</taxon>
        <taxon>Dikarya</taxon>
        <taxon>Basidiomycota</taxon>
        <taxon>Pucciniomycotina</taxon>
        <taxon>Pucciniomycetes</taxon>
        <taxon>Pucciniales</taxon>
        <taxon>Sphaerophragmiaceae</taxon>
        <taxon>Austropuccinia</taxon>
    </lineage>
</organism>
<sequence>MHIHYEILLQLQSELVKLHVFGLPVHLGSSTRASLINKGLVSLTSSNKTASAPSKFTKARFAVHTSRGISVRMVGTHRPNKPSDDAGLISPRFDKCELVNPESNLQLPPTQGWICGPKAVSGLTQIESDPIRPQPIKNTSNL</sequence>
<proteinExistence type="predicted"/>